<reference evidence="2 3" key="1">
    <citation type="submission" date="2013-07" db="EMBL/GenBank/DDBJ databases">
        <authorList>
            <person name="Stoco P.H."/>
            <person name="Wagner G."/>
            <person name="Gerber A."/>
            <person name="Zaha A."/>
            <person name="Thompson C."/>
            <person name="Bartholomeu D.C."/>
            <person name="Luckemeyer D.D."/>
            <person name="Bahia D."/>
            <person name="Loreto E."/>
            <person name="Prestes E.B."/>
            <person name="Lima F.M."/>
            <person name="Rodrigues-Luiz G."/>
            <person name="Vallejo G.A."/>
            <person name="Filho J.F."/>
            <person name="Monteiro K.M."/>
            <person name="Tyler K.M."/>
            <person name="de Almeida L.G."/>
            <person name="Ortiz M.F."/>
            <person name="Siervo M.A."/>
            <person name="de Moraes M.H."/>
            <person name="Cunha O.L."/>
            <person name="Mendonca-Neto R."/>
            <person name="Silva R."/>
            <person name="Teixeira S.M."/>
            <person name="Murta S.M."/>
            <person name="Sincero T.C."/>
            <person name="Mendes T.A."/>
            <person name="Urmenyi T.P."/>
            <person name="Silva V.G."/>
            <person name="da Rocha W.D."/>
            <person name="Andersson B."/>
            <person name="Romanha A.J."/>
            <person name="Steindel M."/>
            <person name="de Vasconcelos A.T."/>
            <person name="Grisard E.C."/>
        </authorList>
    </citation>
    <scope>NUCLEOTIDE SEQUENCE [LARGE SCALE GENOMIC DNA]</scope>
    <source>
        <strain evidence="2 3">SC58</strain>
    </source>
</reference>
<feature type="transmembrane region" description="Helical" evidence="1">
    <location>
        <begin position="687"/>
        <end position="706"/>
    </location>
</feature>
<feature type="transmembrane region" description="Helical" evidence="1">
    <location>
        <begin position="259"/>
        <end position="279"/>
    </location>
</feature>
<dbReference type="Proteomes" id="UP000031737">
    <property type="component" value="Unassembled WGS sequence"/>
</dbReference>
<keyword evidence="1" id="KW-0812">Transmembrane</keyword>
<feature type="transmembrane region" description="Helical" evidence="1">
    <location>
        <begin position="638"/>
        <end position="659"/>
    </location>
</feature>
<comment type="caution">
    <text evidence="2">The sequence shown here is derived from an EMBL/GenBank/DDBJ whole genome shotgun (WGS) entry which is preliminary data.</text>
</comment>
<dbReference type="AlphaFoldDB" id="A0A061J122"/>
<dbReference type="OrthoDB" id="273089at2759"/>
<evidence type="ECO:0000313" key="2">
    <source>
        <dbReference type="EMBL" id="ESL06992.1"/>
    </source>
</evidence>
<accession>A0A061J122</accession>
<organism evidence="2 3">
    <name type="scientific">Trypanosoma rangeli SC58</name>
    <dbReference type="NCBI Taxonomy" id="429131"/>
    <lineage>
        <taxon>Eukaryota</taxon>
        <taxon>Discoba</taxon>
        <taxon>Euglenozoa</taxon>
        <taxon>Kinetoplastea</taxon>
        <taxon>Metakinetoplastina</taxon>
        <taxon>Trypanosomatida</taxon>
        <taxon>Trypanosomatidae</taxon>
        <taxon>Trypanosoma</taxon>
        <taxon>Herpetosoma</taxon>
    </lineage>
</organism>
<dbReference type="VEuPathDB" id="TriTrypDB:TRSC58_05326"/>
<feature type="transmembrane region" description="Helical" evidence="1">
    <location>
        <begin position="405"/>
        <end position="438"/>
    </location>
</feature>
<feature type="transmembrane region" description="Helical" evidence="1">
    <location>
        <begin position="597"/>
        <end position="618"/>
    </location>
</feature>
<feature type="transmembrane region" description="Helical" evidence="1">
    <location>
        <begin position="99"/>
        <end position="130"/>
    </location>
</feature>
<sequence>MWVSLGIFPEVMRLTATFAWNFFDGSFYCNAALKNVMQLSSDSEDTFQMRYAMVMMFVDALGGSRLVSWSALYVRLSLSLWILSWLLRHMRRLWRRQVLLLMLGYFSGILKLIALVYCAFLTICFVTTVLCLDFFTVEPSFASNDYDRAWKLATESTRDKMPRPMFSTNPTEVDTAFSSVTILKALRALSWNTENDTCGNFGDVYMKHVDTGNANTTSGGTNGSAWVVEGDDPLLFPLFVSTVMVSKVDSMSIVETGYIVGYFASFAFYLLRFFMQIFFKERWRGWSPLYRMLRRSVFEVILRYDTKAFLLVYGELLAYSVLFSCMLLRFSLGLVRVVLPSAVPIVLLPNSNIPPFISWARLLYLSNTTIQDALRCMCNLLTFTFKRVFNIKNVTHGGPFSLPRLILGVTYVLASAVFSWMLIVVALAAYAIPGIYALGNRGSMLRILFITDSHFHIILLGARTLNQLEALPIWLSHLWLQPRRVLEMWKQRWWFGSCLGLWLVSGVVREEGLIGYNVQSIRNFPEDVASKFASAMDDISARMEVHKQVRGLAHSIERLQKTLKVLNSQDGVTYFLPEDHVRLLRECMTPPTIRECLCYFLNSVVLFLLLPFLAGTVWRVMVRRFFNEPYCNVNARVFFIVFSWHCGMWMTVLVSLLSVKVCGGPSRVVLYFFCGCKRFALNNTMKFLWKPHFMLIASVTFVPYTLHNLLQFFWGSGGREETDGRYHLYCAALAVLLCTASFLLEMWEIKKPRQTQLRAAQERKEKRLVLSRTTPDHVRTIVVDKSLGASVRVGAAVLPERGVGVSAPQRIQAMEDPVGETIANIKAFLESVFASTVQLLRTVAEKESLVEVVFVDRHPISSGDLPNT</sequence>
<feature type="transmembrane region" description="Helical" evidence="1">
    <location>
        <begin position="726"/>
        <end position="744"/>
    </location>
</feature>
<protein>
    <recommendedName>
        <fullName evidence="4">Transmembrane protein</fullName>
    </recommendedName>
</protein>
<keyword evidence="1" id="KW-1133">Transmembrane helix</keyword>
<proteinExistence type="predicted"/>
<evidence type="ECO:0000313" key="3">
    <source>
        <dbReference type="Proteomes" id="UP000031737"/>
    </source>
</evidence>
<gene>
    <name evidence="2" type="ORF">TRSC58_05326</name>
</gene>
<dbReference type="EMBL" id="AUPL01005326">
    <property type="protein sequence ID" value="ESL06992.1"/>
    <property type="molecule type" value="Genomic_DNA"/>
</dbReference>
<feature type="transmembrane region" description="Helical" evidence="1">
    <location>
        <begin position="66"/>
        <end position="87"/>
    </location>
</feature>
<feature type="transmembrane region" description="Helical" evidence="1">
    <location>
        <begin position="316"/>
        <end position="339"/>
    </location>
</feature>
<keyword evidence="3" id="KW-1185">Reference proteome</keyword>
<evidence type="ECO:0000256" key="1">
    <source>
        <dbReference type="SAM" id="Phobius"/>
    </source>
</evidence>
<evidence type="ECO:0008006" key="4">
    <source>
        <dbReference type="Google" id="ProtNLM"/>
    </source>
</evidence>
<keyword evidence="1" id="KW-0472">Membrane</keyword>
<name>A0A061J122_TRYRA</name>